<dbReference type="GO" id="GO:0016255">
    <property type="term" value="P:attachment of GPI anchor to protein"/>
    <property type="evidence" value="ECO:0007669"/>
    <property type="project" value="InterPro"/>
</dbReference>
<accession>A0AAD7VQN7</accession>
<dbReference type="PANTHER" id="PTHR12959">
    <property type="entry name" value="GPI TRANSAMIDASE COMPONENT PIG-T-RELATED"/>
    <property type="match status" value="1"/>
</dbReference>
<dbReference type="InterPro" id="IPR007245">
    <property type="entry name" value="PIG-T"/>
</dbReference>
<dbReference type="AlphaFoldDB" id="A0AAD7VQN7"/>
<dbReference type="GO" id="GO:0042765">
    <property type="term" value="C:GPI-anchor transamidase complex"/>
    <property type="evidence" value="ECO:0007669"/>
    <property type="project" value="InterPro"/>
</dbReference>
<feature type="compositionally biased region" description="Acidic residues" evidence="1">
    <location>
        <begin position="677"/>
        <end position="686"/>
    </location>
</feature>
<keyword evidence="2" id="KW-0472">Membrane</keyword>
<keyword evidence="4" id="KW-1185">Reference proteome</keyword>
<reference evidence="3" key="1">
    <citation type="submission" date="2023-03" db="EMBL/GenBank/DDBJ databases">
        <title>Near-Complete genome sequence of Lipomyces tetrasporous NRRL Y-64009, an oleaginous yeast capable of growing on lignocellulosic hydrolysates.</title>
        <authorList>
            <consortium name="Lawrence Berkeley National Laboratory"/>
            <person name="Jagtap S.S."/>
            <person name="Liu J.-J."/>
            <person name="Walukiewicz H.E."/>
            <person name="Pangilinan J."/>
            <person name="Lipzen A."/>
            <person name="Ahrendt S."/>
            <person name="Koriabine M."/>
            <person name="Cobaugh K."/>
            <person name="Salamov A."/>
            <person name="Yoshinaga Y."/>
            <person name="Ng V."/>
            <person name="Daum C."/>
            <person name="Grigoriev I.V."/>
            <person name="Slininger P.J."/>
            <person name="Dien B.S."/>
            <person name="Jin Y.-S."/>
            <person name="Rao C.V."/>
        </authorList>
    </citation>
    <scope>NUCLEOTIDE SEQUENCE</scope>
    <source>
        <strain evidence="3">NRRL Y-64009</strain>
    </source>
</reference>
<gene>
    <name evidence="3" type="ORF">POJ06DRAFT_261170</name>
</gene>
<keyword evidence="2" id="KW-1133">Transmembrane helix</keyword>
<name>A0AAD7VQN7_9ASCO</name>
<feature type="transmembrane region" description="Helical" evidence="2">
    <location>
        <begin position="604"/>
        <end position="627"/>
    </location>
</feature>
<organism evidence="3 4">
    <name type="scientific">Lipomyces tetrasporus</name>
    <dbReference type="NCBI Taxonomy" id="54092"/>
    <lineage>
        <taxon>Eukaryota</taxon>
        <taxon>Fungi</taxon>
        <taxon>Dikarya</taxon>
        <taxon>Ascomycota</taxon>
        <taxon>Saccharomycotina</taxon>
        <taxon>Lipomycetes</taxon>
        <taxon>Lipomycetales</taxon>
        <taxon>Lipomycetaceae</taxon>
        <taxon>Lipomyces</taxon>
    </lineage>
</organism>
<evidence type="ECO:0000256" key="2">
    <source>
        <dbReference type="SAM" id="Phobius"/>
    </source>
</evidence>
<dbReference type="Pfam" id="PF04113">
    <property type="entry name" value="Gpi16"/>
    <property type="match status" value="1"/>
</dbReference>
<dbReference type="RefSeq" id="XP_056040810.1">
    <property type="nucleotide sequence ID" value="XM_056188582.1"/>
</dbReference>
<dbReference type="EMBL" id="JARPMG010000011">
    <property type="protein sequence ID" value="KAJ8097360.1"/>
    <property type="molecule type" value="Genomic_DNA"/>
</dbReference>
<sequence length="686" mass="77032">MPAANERAAKIKSRDKRRVKLDVRQSTHICAIYFNCNDRTAFFMFVLGTWVYLFGVCVSLFDVSDCALSSKASGYSESLDLKPLPRNNLLASFNFEINSDLAQGYDLVNGTDQPVFLAHYGLFPRSVGQIVKSTQTHELHLRFTQGWWDSEEWGLLPHNGKYAGGTGVEVWAWIAGESYDEAENHWYELVNALSGLFCASLNFVDSSRTTPNPISFRPDPTTGASTLIAGKGNVSSSSLHLYHGSLPRETVCTENLTPFLKLLPCKGRAGISSLLDGHRIFDSKWQSMALDFVPTCDSDYRCRLHMTQKVDVVLDVLRSLQRRHSPVPKPPPSEELQCDTSKSYHSDSICFPLPTPDTVNWRLSDVFGRKIQNRCLLDRASENDVSSYSVCAHITPDWHLSREGGVIVSSTSSKACFSLLENDEFDIGFSTSNSASVSKNEPPPVYIQRSMTGRGQQNGGIQTIIYNPSITDSVSLIYFESLPWYMKPYIHTLAATLSNSTTSKSPAIKREVVNEILYRPFLERVRGTYLELKLDIPPESRLALSYDFDKTLLYLAEYPPDANRGFDVPPGILTVISKENNVSYAYAVRTSSLLLSLPTPDFSMPYNVIILTSTVMALAFGTIYNILVRRFVYEQDVVRERIPLMQKLRQRIIDRFSRWKEARAPESDKVNPGADANVDDSLDEKN</sequence>
<evidence type="ECO:0000313" key="4">
    <source>
        <dbReference type="Proteomes" id="UP001217417"/>
    </source>
</evidence>
<dbReference type="Proteomes" id="UP001217417">
    <property type="component" value="Unassembled WGS sequence"/>
</dbReference>
<evidence type="ECO:0000256" key="1">
    <source>
        <dbReference type="SAM" id="MobiDB-lite"/>
    </source>
</evidence>
<protein>
    <submittedName>
        <fullName evidence="3">GPI transamidase component PIG-T</fullName>
    </submittedName>
</protein>
<feature type="transmembrane region" description="Helical" evidence="2">
    <location>
        <begin position="41"/>
        <end position="61"/>
    </location>
</feature>
<dbReference type="GeneID" id="80883748"/>
<keyword evidence="2" id="KW-0812">Transmembrane</keyword>
<feature type="region of interest" description="Disordered" evidence="1">
    <location>
        <begin position="661"/>
        <end position="686"/>
    </location>
</feature>
<proteinExistence type="predicted"/>
<evidence type="ECO:0000313" key="3">
    <source>
        <dbReference type="EMBL" id="KAJ8097360.1"/>
    </source>
</evidence>
<dbReference type="PANTHER" id="PTHR12959:SF11">
    <property type="entry name" value="GPI TRANSAMIDASE COMPONENT PIG-T"/>
    <property type="match status" value="1"/>
</dbReference>
<comment type="caution">
    <text evidence="3">The sequence shown here is derived from an EMBL/GenBank/DDBJ whole genome shotgun (WGS) entry which is preliminary data.</text>
</comment>